<dbReference type="RefSeq" id="WP_009507036.1">
    <property type="nucleotide sequence ID" value="NZ_LIQE01000002.1"/>
</dbReference>
<gene>
    <name evidence="3" type="ORF">ATI53_100391</name>
</gene>
<accession>A0A327YQG1</accession>
<evidence type="ECO:0000313" key="4">
    <source>
        <dbReference type="Proteomes" id="UP000249165"/>
    </source>
</evidence>
<evidence type="ECO:0000313" key="3">
    <source>
        <dbReference type="EMBL" id="RAK21935.1"/>
    </source>
</evidence>
<name>A0A327YQG1_9RHOB</name>
<evidence type="ECO:0000259" key="2">
    <source>
        <dbReference type="PROSITE" id="PS51186"/>
    </source>
</evidence>
<feature type="region of interest" description="Disordered" evidence="1">
    <location>
        <begin position="1"/>
        <end position="22"/>
    </location>
</feature>
<dbReference type="GO" id="GO:0008999">
    <property type="term" value="F:protein-N-terminal-alanine acetyltransferase activity"/>
    <property type="evidence" value="ECO:0007669"/>
    <property type="project" value="TreeGrafter"/>
</dbReference>
<protein>
    <submittedName>
        <fullName evidence="3">RimJ/RimL family protein N-acetyltransferase</fullName>
    </submittedName>
</protein>
<organism evidence="3 4">
    <name type="scientific">Salipiger aestuarii</name>
    <dbReference type="NCBI Taxonomy" id="568098"/>
    <lineage>
        <taxon>Bacteria</taxon>
        <taxon>Pseudomonadati</taxon>
        <taxon>Pseudomonadota</taxon>
        <taxon>Alphaproteobacteria</taxon>
        <taxon>Rhodobacterales</taxon>
        <taxon>Roseobacteraceae</taxon>
        <taxon>Salipiger</taxon>
    </lineage>
</organism>
<dbReference type="SUPFAM" id="SSF55729">
    <property type="entry name" value="Acyl-CoA N-acyltransferases (Nat)"/>
    <property type="match status" value="1"/>
</dbReference>
<dbReference type="InterPro" id="IPR051908">
    <property type="entry name" value="Ribosomal_N-acetyltransferase"/>
</dbReference>
<proteinExistence type="predicted"/>
<dbReference type="PROSITE" id="PS51186">
    <property type="entry name" value="GNAT"/>
    <property type="match status" value="1"/>
</dbReference>
<sequence>MTRTNDAGQPVGSPVTGRFPCARPARAPLAGPRVRLEPLRTDHTEGLFAAFAEDSEGRGWTYLPRGPFADLADAHSWAADAIASEDPLYFAICAPDGTPLGFCSYLRIDPANGVIEVGFIHMSPRLQRTAAATEAMFLMMARAFDALGYRRYEWKCDALNMPSRGAAQRLGFSYEGTFRQATIVKGRNRDTAWFSVIDSEWPELKARFEHWLDPDNFDADGGQIAALGKL</sequence>
<dbReference type="Proteomes" id="UP000249165">
    <property type="component" value="Unassembled WGS sequence"/>
</dbReference>
<dbReference type="FunFam" id="3.40.630.30:FF:000047">
    <property type="entry name" value="Acetyltransferase, GNAT family"/>
    <property type="match status" value="1"/>
</dbReference>
<comment type="caution">
    <text evidence="3">The sequence shown here is derived from an EMBL/GenBank/DDBJ whole genome shotgun (WGS) entry which is preliminary data.</text>
</comment>
<feature type="domain" description="N-acetyltransferase" evidence="2">
    <location>
        <begin position="34"/>
        <end position="190"/>
    </location>
</feature>
<dbReference type="PANTHER" id="PTHR43441">
    <property type="entry name" value="RIBOSOMAL-PROTEIN-SERINE ACETYLTRANSFERASE"/>
    <property type="match status" value="1"/>
</dbReference>
<dbReference type="GO" id="GO:1990189">
    <property type="term" value="F:protein N-terminal-serine acetyltransferase activity"/>
    <property type="evidence" value="ECO:0007669"/>
    <property type="project" value="TreeGrafter"/>
</dbReference>
<dbReference type="Gene3D" id="3.40.630.30">
    <property type="match status" value="1"/>
</dbReference>
<dbReference type="Pfam" id="PF13302">
    <property type="entry name" value="Acetyltransf_3"/>
    <property type="match status" value="1"/>
</dbReference>
<reference evidence="3 4" key="1">
    <citation type="submission" date="2018-06" db="EMBL/GenBank/DDBJ databases">
        <title>Genomic Encyclopedia of Archaeal and Bacterial Type Strains, Phase II (KMG-II): from individual species to whole genera.</title>
        <authorList>
            <person name="Goeker M."/>
        </authorList>
    </citation>
    <scope>NUCLEOTIDE SEQUENCE [LARGE SCALE GENOMIC DNA]</scope>
    <source>
        <strain evidence="3 4">DSM 22011</strain>
    </source>
</reference>
<dbReference type="InterPro" id="IPR000182">
    <property type="entry name" value="GNAT_dom"/>
</dbReference>
<dbReference type="InterPro" id="IPR016181">
    <property type="entry name" value="Acyl_CoA_acyltransferase"/>
</dbReference>
<dbReference type="EMBL" id="QLMG01000003">
    <property type="protein sequence ID" value="RAK21935.1"/>
    <property type="molecule type" value="Genomic_DNA"/>
</dbReference>
<keyword evidence="3" id="KW-0808">Transferase</keyword>
<keyword evidence="4" id="KW-1185">Reference proteome</keyword>
<dbReference type="OrthoDB" id="5295305at2"/>
<dbReference type="PANTHER" id="PTHR43441:SF2">
    <property type="entry name" value="FAMILY ACETYLTRANSFERASE, PUTATIVE (AFU_ORTHOLOGUE AFUA_7G00850)-RELATED"/>
    <property type="match status" value="1"/>
</dbReference>
<dbReference type="AlphaFoldDB" id="A0A327YQG1"/>
<evidence type="ECO:0000256" key="1">
    <source>
        <dbReference type="SAM" id="MobiDB-lite"/>
    </source>
</evidence>